<organism evidence="9 10">
    <name type="scientific">Penicillium alfredii</name>
    <dbReference type="NCBI Taxonomy" id="1506179"/>
    <lineage>
        <taxon>Eukaryota</taxon>
        <taxon>Fungi</taxon>
        <taxon>Dikarya</taxon>
        <taxon>Ascomycota</taxon>
        <taxon>Pezizomycotina</taxon>
        <taxon>Eurotiomycetes</taxon>
        <taxon>Eurotiomycetidae</taxon>
        <taxon>Eurotiales</taxon>
        <taxon>Aspergillaceae</taxon>
        <taxon>Penicillium</taxon>
    </lineage>
</organism>
<dbReference type="PANTHER" id="PTHR12810">
    <property type="entry name" value="MITOCHONDRIAL 28S RIBOSOMAL PROTEIN S29"/>
    <property type="match status" value="1"/>
</dbReference>
<proteinExistence type="inferred from homology"/>
<evidence type="ECO:0000256" key="3">
    <source>
        <dbReference type="ARBA" id="ARBA00022946"/>
    </source>
</evidence>
<dbReference type="PANTHER" id="PTHR12810:SF0">
    <property type="entry name" value="SMALL RIBOSOMAL SUBUNIT PROTEIN MS29"/>
    <property type="match status" value="1"/>
</dbReference>
<dbReference type="AlphaFoldDB" id="A0A9W9K3T8"/>
<keyword evidence="10" id="KW-1185">Reference proteome</keyword>
<evidence type="ECO:0000256" key="1">
    <source>
        <dbReference type="ARBA" id="ARBA00004173"/>
    </source>
</evidence>
<comment type="caution">
    <text evidence="9">The sequence shown here is derived from an EMBL/GenBank/DDBJ whole genome shotgun (WGS) entry which is preliminary data.</text>
</comment>
<feature type="compositionally biased region" description="Basic residues" evidence="8">
    <location>
        <begin position="45"/>
        <end position="68"/>
    </location>
</feature>
<accession>A0A9W9K3T8</accession>
<comment type="similarity">
    <text evidence="2">Belongs to the mitochondrion-specific ribosomal protein mS29 family.</text>
</comment>
<evidence type="ECO:0000313" key="9">
    <source>
        <dbReference type="EMBL" id="KAJ5092054.1"/>
    </source>
</evidence>
<reference evidence="9" key="2">
    <citation type="journal article" date="2023" name="IMA Fungus">
        <title>Comparative genomic study of the Penicillium genus elucidates a diverse pangenome and 15 lateral gene transfer events.</title>
        <authorList>
            <person name="Petersen C."/>
            <person name="Sorensen T."/>
            <person name="Nielsen M.R."/>
            <person name="Sondergaard T.E."/>
            <person name="Sorensen J.L."/>
            <person name="Fitzpatrick D.A."/>
            <person name="Frisvad J.C."/>
            <person name="Nielsen K.L."/>
        </authorList>
    </citation>
    <scope>NUCLEOTIDE SEQUENCE</scope>
    <source>
        <strain evidence="9">IBT 34128</strain>
    </source>
</reference>
<keyword evidence="3" id="KW-0809">Transit peptide</keyword>
<keyword evidence="6" id="KW-0687">Ribonucleoprotein</keyword>
<dbReference type="Proteomes" id="UP001141434">
    <property type="component" value="Unassembled WGS sequence"/>
</dbReference>
<dbReference type="GO" id="GO:0005763">
    <property type="term" value="C:mitochondrial small ribosomal subunit"/>
    <property type="evidence" value="ECO:0007669"/>
    <property type="project" value="TreeGrafter"/>
</dbReference>
<sequence>MVSSWCWSCLSRLRPTPRALPPPSAAPRITSAPFHSTAIQLAQPAKKKGPSLTTAKHRQGHQVRRKNKKPVENPVRPPAAGERKALRKRIVLSNPNALEVKGMQDLSPGTMIDGRLRGTVLGLPVPLLDQLRAVQAFKPKQGWSIFRRPGTIMRHDTIEMGRLFEKISADGEGAQKGQVVKKIISGAKGTGKTVHLLQAMTMAFLKKWVVIAVPDAHELVAGVSGYAPIEGTNPTQYTQPAATSALLARTVEANREVLSNLQVSQQHPALTALKPSSTLEELASLGFQDPAIAWPVFQALWTELTATAAAPGMEKNFQPRPPMLVTVDGLAHWMTDSAYRTADFSLVHSHNLIFVKHFLSLLQPGQSPLKNGGLLLYATSTSNNPSVYGLNLGLEQLAARQAGISPSSPEYPQPFAFSGVDPRVMDLFKPAETSSAKEGPLEVQTLGGLTRDETRGYMEYFAQSGLVRQVIDDHWVSDKWSLSGGGIIGELEKLGRRVQNVQTATN</sequence>
<dbReference type="OrthoDB" id="274828at2759"/>
<dbReference type="GeneID" id="81396620"/>
<feature type="region of interest" description="Disordered" evidence="8">
    <location>
        <begin position="42"/>
        <end position="83"/>
    </location>
</feature>
<dbReference type="EMBL" id="JAPMSZ010000009">
    <property type="protein sequence ID" value="KAJ5092054.1"/>
    <property type="molecule type" value="Genomic_DNA"/>
</dbReference>
<gene>
    <name evidence="9" type="ORF">NUU61_006924</name>
</gene>
<dbReference type="RefSeq" id="XP_056510251.1">
    <property type="nucleotide sequence ID" value="XM_056657451.1"/>
</dbReference>
<evidence type="ECO:0000256" key="7">
    <source>
        <dbReference type="ARBA" id="ARBA00035140"/>
    </source>
</evidence>
<dbReference type="Pfam" id="PF10236">
    <property type="entry name" value="DAP3"/>
    <property type="match status" value="1"/>
</dbReference>
<protein>
    <recommendedName>
        <fullName evidence="7">Small ribosomal subunit protein mS29</fullName>
    </recommendedName>
</protein>
<evidence type="ECO:0000256" key="2">
    <source>
        <dbReference type="ARBA" id="ARBA00009863"/>
    </source>
</evidence>
<dbReference type="InterPro" id="IPR019368">
    <property type="entry name" value="Ribosomal_mS29"/>
</dbReference>
<keyword evidence="5" id="KW-0496">Mitochondrion</keyword>
<evidence type="ECO:0000256" key="5">
    <source>
        <dbReference type="ARBA" id="ARBA00023128"/>
    </source>
</evidence>
<name>A0A9W9K3T8_9EURO</name>
<evidence type="ECO:0000256" key="4">
    <source>
        <dbReference type="ARBA" id="ARBA00022980"/>
    </source>
</evidence>
<evidence type="ECO:0000313" key="10">
    <source>
        <dbReference type="Proteomes" id="UP001141434"/>
    </source>
</evidence>
<keyword evidence="4 9" id="KW-0689">Ribosomal protein</keyword>
<reference evidence="9" key="1">
    <citation type="submission" date="2022-11" db="EMBL/GenBank/DDBJ databases">
        <authorList>
            <person name="Petersen C."/>
        </authorList>
    </citation>
    <scope>NUCLEOTIDE SEQUENCE</scope>
    <source>
        <strain evidence="9">IBT 34128</strain>
    </source>
</reference>
<comment type="subcellular location">
    <subcellularLocation>
        <location evidence="1">Mitochondrion</location>
    </subcellularLocation>
</comment>
<dbReference type="GO" id="GO:0003735">
    <property type="term" value="F:structural constituent of ribosome"/>
    <property type="evidence" value="ECO:0007669"/>
    <property type="project" value="TreeGrafter"/>
</dbReference>
<evidence type="ECO:0000256" key="8">
    <source>
        <dbReference type="SAM" id="MobiDB-lite"/>
    </source>
</evidence>
<evidence type="ECO:0000256" key="6">
    <source>
        <dbReference type="ARBA" id="ARBA00023274"/>
    </source>
</evidence>